<dbReference type="NCBIfam" id="NF001614">
    <property type="entry name" value="PRK00402.1"/>
    <property type="match status" value="1"/>
</dbReference>
<keyword evidence="3 8" id="KW-0479">Metal-binding</keyword>
<dbReference type="GO" id="GO:0046872">
    <property type="term" value="F:metal ion binding"/>
    <property type="evidence" value="ECO:0007669"/>
    <property type="project" value="UniProtKB-KW"/>
</dbReference>
<evidence type="ECO:0000256" key="7">
    <source>
        <dbReference type="ARBA" id="ARBA00023304"/>
    </source>
</evidence>
<dbReference type="HAMAP" id="MF_01027">
    <property type="entry name" value="LeuC_type2"/>
    <property type="match status" value="1"/>
</dbReference>
<dbReference type="NCBIfam" id="TIGR02086">
    <property type="entry name" value="IPMI_arch"/>
    <property type="match status" value="1"/>
</dbReference>
<feature type="binding site" evidence="8">
    <location>
        <position position="363"/>
    </location>
    <ligand>
        <name>[4Fe-4S] cluster</name>
        <dbReference type="ChEBI" id="CHEBI:49883"/>
    </ligand>
</feature>
<dbReference type="GO" id="GO:0009098">
    <property type="term" value="P:L-leucine biosynthetic process"/>
    <property type="evidence" value="ECO:0007669"/>
    <property type="project" value="UniProtKB-UniRule"/>
</dbReference>
<comment type="similarity">
    <text evidence="8">Belongs to the aconitase/IPM isomerase family. LeuC type 2 subfamily.</text>
</comment>
<evidence type="ECO:0000256" key="1">
    <source>
        <dbReference type="ARBA" id="ARBA00022430"/>
    </source>
</evidence>
<evidence type="ECO:0000256" key="5">
    <source>
        <dbReference type="ARBA" id="ARBA00023014"/>
    </source>
</evidence>
<dbReference type="Gene3D" id="3.30.499.10">
    <property type="entry name" value="Aconitase, domain 3"/>
    <property type="match status" value="2"/>
</dbReference>
<feature type="binding site" evidence="8">
    <location>
        <position position="300"/>
    </location>
    <ligand>
        <name>[4Fe-4S] cluster</name>
        <dbReference type="ChEBI" id="CHEBI:49883"/>
    </ligand>
</feature>
<dbReference type="KEGG" id="scc:Spico_0324"/>
<dbReference type="InterPro" id="IPR011826">
    <property type="entry name" value="HAcnase/IPMdehydase_lsu_prok"/>
</dbReference>
<keyword evidence="1 8" id="KW-0432">Leucine biosynthesis</keyword>
<accession>F4GH79</accession>
<dbReference type="PANTHER" id="PTHR43822:SF16">
    <property type="entry name" value="3-ISOPROPYLMALATE DEHYDRATASE LARGE SUBUNIT 2"/>
    <property type="match status" value="1"/>
</dbReference>
<protein>
    <recommendedName>
        <fullName evidence="8">3-isopropylmalate dehydratase large subunit</fullName>
        <ecNumber evidence="8">4.2.1.33</ecNumber>
    </recommendedName>
    <alternativeName>
        <fullName evidence="8">Alpha-IPM isomerase</fullName>
        <shortName evidence="8">IPMI</shortName>
    </alternativeName>
    <alternativeName>
        <fullName evidence="8">Isopropylmalate isomerase</fullName>
    </alternativeName>
</protein>
<proteinExistence type="inferred from homology"/>
<keyword evidence="2 8" id="KW-0004">4Fe-4S</keyword>
<evidence type="ECO:0000256" key="4">
    <source>
        <dbReference type="ARBA" id="ARBA00023004"/>
    </source>
</evidence>
<dbReference type="InterPro" id="IPR001030">
    <property type="entry name" value="Acoase/IPM_deHydtase_lsu_aba"/>
</dbReference>
<dbReference type="InterPro" id="IPR015931">
    <property type="entry name" value="Acnase/IPM_dHydase_lsu_aba_1/3"/>
</dbReference>
<dbReference type="NCBIfam" id="TIGR02083">
    <property type="entry name" value="LEU2"/>
    <property type="match status" value="1"/>
</dbReference>
<dbReference type="PRINTS" id="PR00415">
    <property type="entry name" value="ACONITASE"/>
</dbReference>
<keyword evidence="11" id="KW-1185">Reference proteome</keyword>
<dbReference type="EC" id="4.2.1.33" evidence="8"/>
<dbReference type="Pfam" id="PF00330">
    <property type="entry name" value="Aconitase"/>
    <property type="match status" value="1"/>
</dbReference>
<evidence type="ECO:0000256" key="8">
    <source>
        <dbReference type="HAMAP-Rule" id="MF_01027"/>
    </source>
</evidence>
<gene>
    <name evidence="8" type="primary">leuC</name>
    <name evidence="10" type="ordered locus">Spico_0324</name>
</gene>
<evidence type="ECO:0000313" key="11">
    <source>
        <dbReference type="Proteomes" id="UP000007939"/>
    </source>
</evidence>
<evidence type="ECO:0000256" key="6">
    <source>
        <dbReference type="ARBA" id="ARBA00023239"/>
    </source>
</evidence>
<dbReference type="InterPro" id="IPR036008">
    <property type="entry name" value="Aconitase_4Fe-4S_dom"/>
</dbReference>
<dbReference type="InterPro" id="IPR006251">
    <property type="entry name" value="Homoacnase/IPMdehydase_lsu"/>
</dbReference>
<keyword evidence="6 8" id="KW-0456">Lyase</keyword>
<keyword evidence="4 8" id="KW-0408">Iron</keyword>
<organism evidence="10 11">
    <name type="scientific">Parasphaerochaeta coccoides (strain ATCC BAA-1237 / DSM 17374 / SPN1)</name>
    <name type="common">Sphaerochaeta coccoides</name>
    <dbReference type="NCBI Taxonomy" id="760011"/>
    <lineage>
        <taxon>Bacteria</taxon>
        <taxon>Pseudomonadati</taxon>
        <taxon>Spirochaetota</taxon>
        <taxon>Spirochaetia</taxon>
        <taxon>Spirochaetales</taxon>
        <taxon>Sphaerochaetaceae</taxon>
        <taxon>Parasphaerochaeta</taxon>
    </lineage>
</organism>
<dbReference type="InterPro" id="IPR050067">
    <property type="entry name" value="IPM_dehydratase_rel_enz"/>
</dbReference>
<sequence length="422" mass="44587">MGMTMTEKILAAHCGQTSVKAGQLIMADVDMVLGNDITAPVAIGEFGKFGAGTIFDKKKVALVPDHFTPAKDIKAALQCQCLRNFAMEHDIENYFEVGRVGIEHALLPEQGLVNAGDLIIGADSHTCTYGALGAFSTGVGSTDMACGMATGKAWFKVPQSIKFNLTGTLGKYVCGKDVILHIIGMIGVDGALYGSMEYSGPGVASLSIDDRFTMANMAIEAGAKNGIFPVDEVTLAYLAAHCKRSPVIYEADSDAQYTRVIDIDLSSIRPTVAFPHLPSNTRTIDETGTVKVDQVVIGSCTNGHISDLRQAAEILKGRKVAPWVRTIILPATQEIWLQAMEEGLFRIFVDAGAAVSTPTCGPCLGGHMGILAAGERAVATTNRNFVGRMGHVKSEVYLASPAVAAASAITGYITDPAKVQEA</sequence>
<dbReference type="STRING" id="760011.Spico_0324"/>
<dbReference type="AlphaFoldDB" id="F4GH79"/>
<dbReference type="PANTHER" id="PTHR43822">
    <property type="entry name" value="HOMOACONITASE, MITOCHONDRIAL-RELATED"/>
    <property type="match status" value="1"/>
</dbReference>
<dbReference type="InterPro" id="IPR011823">
    <property type="entry name" value="IsopropMal_deHydtase_lsu_bac"/>
</dbReference>
<dbReference type="OrthoDB" id="9802769at2"/>
<keyword evidence="7 8" id="KW-0100">Branched-chain amino acid biosynthesis</keyword>
<dbReference type="eggNOG" id="COG0065">
    <property type="taxonomic scope" value="Bacteria"/>
</dbReference>
<dbReference type="CDD" id="cd01583">
    <property type="entry name" value="IPMI"/>
    <property type="match status" value="1"/>
</dbReference>
<dbReference type="InterPro" id="IPR018136">
    <property type="entry name" value="Aconitase_4Fe-4S_BS"/>
</dbReference>
<evidence type="ECO:0000256" key="2">
    <source>
        <dbReference type="ARBA" id="ARBA00022485"/>
    </source>
</evidence>
<comment type="pathway">
    <text evidence="8">Amino-acid biosynthesis; L-leucine biosynthesis; L-leucine from 3-methyl-2-oxobutanoate: step 2/4.</text>
</comment>
<dbReference type="PROSITE" id="PS01244">
    <property type="entry name" value="ACONITASE_2"/>
    <property type="match status" value="1"/>
</dbReference>
<evidence type="ECO:0000259" key="9">
    <source>
        <dbReference type="Pfam" id="PF00330"/>
    </source>
</evidence>
<dbReference type="NCBIfam" id="TIGR01343">
    <property type="entry name" value="hacA_fam"/>
    <property type="match status" value="1"/>
</dbReference>
<dbReference type="HOGENOM" id="CLU_006714_3_4_12"/>
<dbReference type="UniPathway" id="UPA00048">
    <property type="reaction ID" value="UER00071"/>
</dbReference>
<dbReference type="GO" id="GO:0003861">
    <property type="term" value="F:3-isopropylmalate dehydratase activity"/>
    <property type="evidence" value="ECO:0007669"/>
    <property type="project" value="UniProtKB-UniRule"/>
</dbReference>
<dbReference type="EMBL" id="CP002659">
    <property type="protein sequence ID" value="AEC01554.1"/>
    <property type="molecule type" value="Genomic_DNA"/>
</dbReference>
<comment type="function">
    <text evidence="8">Catalyzes the isomerization between 2-isopropylmalate and 3-isopropylmalate, via the formation of 2-isopropylmaleate.</text>
</comment>
<comment type="cofactor">
    <cofactor evidence="8">
        <name>[4Fe-4S] cluster</name>
        <dbReference type="ChEBI" id="CHEBI:49883"/>
    </cofactor>
    <text evidence="8">Binds 1 [4Fe-4S] cluster per subunit.</text>
</comment>
<dbReference type="GO" id="GO:0051539">
    <property type="term" value="F:4 iron, 4 sulfur cluster binding"/>
    <property type="evidence" value="ECO:0007669"/>
    <property type="project" value="UniProtKB-KW"/>
</dbReference>
<reference evidence="11" key="1">
    <citation type="submission" date="2011-04" db="EMBL/GenBank/DDBJ databases">
        <title>The complete genome of Spirochaeta coccoides DSM 17374.</title>
        <authorList>
            <person name="Lucas S."/>
            <person name="Copeland A."/>
            <person name="Lapidus A."/>
            <person name="Bruce D."/>
            <person name="Goodwin L."/>
            <person name="Pitluck S."/>
            <person name="Peters L."/>
            <person name="Kyrpides N."/>
            <person name="Mavromatis K."/>
            <person name="Pagani I."/>
            <person name="Ivanova N."/>
            <person name="Ovchinnikova G."/>
            <person name="Lu M."/>
            <person name="Detter J.C."/>
            <person name="Tapia R."/>
            <person name="Han C."/>
            <person name="Land M."/>
            <person name="Hauser L."/>
            <person name="Markowitz V."/>
            <person name="Cheng J.-F."/>
            <person name="Hugenholtz P."/>
            <person name="Woyke T."/>
            <person name="Wu D."/>
            <person name="Spring S."/>
            <person name="Schroeder M."/>
            <person name="Brambilla E."/>
            <person name="Klenk H.-P."/>
            <person name="Eisen J.A."/>
        </authorList>
    </citation>
    <scope>NUCLEOTIDE SEQUENCE [LARGE SCALE GENOMIC DNA]</scope>
    <source>
        <strain evidence="11">ATCC BAA-1237 / DSM 17374 / SPN1</strain>
    </source>
</reference>
<comment type="subunit">
    <text evidence="8">Heterodimer of LeuC and LeuD.</text>
</comment>
<keyword evidence="5 8" id="KW-0411">Iron-sulfur</keyword>
<evidence type="ECO:0000256" key="3">
    <source>
        <dbReference type="ARBA" id="ARBA00022723"/>
    </source>
</evidence>
<feature type="domain" description="Aconitase/3-isopropylmalate dehydratase large subunit alpha/beta/alpha" evidence="9">
    <location>
        <begin position="7"/>
        <end position="411"/>
    </location>
</feature>
<dbReference type="InterPro" id="IPR033941">
    <property type="entry name" value="IPMI_cat"/>
</dbReference>
<dbReference type="Proteomes" id="UP000007939">
    <property type="component" value="Chromosome"/>
</dbReference>
<reference evidence="10 11" key="2">
    <citation type="journal article" date="2012" name="Stand. Genomic Sci.">
        <title>Complete genome sequence of the termite hindgut bacterium Spirochaeta coccoides type strain (SPN1(T)), reclassification in the genus Sphaerochaeta as Sphaerochaeta coccoides comb. nov. and emendations of the family Spirochaetaceae and the genus Sphaerochaeta.</title>
        <authorList>
            <person name="Abt B."/>
            <person name="Han C."/>
            <person name="Scheuner C."/>
            <person name="Lu M."/>
            <person name="Lapidus A."/>
            <person name="Nolan M."/>
            <person name="Lucas S."/>
            <person name="Hammon N."/>
            <person name="Deshpande S."/>
            <person name="Cheng J.F."/>
            <person name="Tapia R."/>
            <person name="Goodwin L.A."/>
            <person name="Pitluck S."/>
            <person name="Liolios K."/>
            <person name="Pagani I."/>
            <person name="Ivanova N."/>
            <person name="Mavromatis K."/>
            <person name="Mikhailova N."/>
            <person name="Huntemann M."/>
            <person name="Pati A."/>
            <person name="Chen A."/>
            <person name="Palaniappan K."/>
            <person name="Land M."/>
            <person name="Hauser L."/>
            <person name="Brambilla E.M."/>
            <person name="Rohde M."/>
            <person name="Spring S."/>
            <person name="Gronow S."/>
            <person name="Goker M."/>
            <person name="Woyke T."/>
            <person name="Bristow J."/>
            <person name="Eisen J.A."/>
            <person name="Markowitz V."/>
            <person name="Hugenholtz P."/>
            <person name="Kyrpides N.C."/>
            <person name="Klenk H.P."/>
            <person name="Detter J.C."/>
        </authorList>
    </citation>
    <scope>NUCLEOTIDE SEQUENCE [LARGE SCALE GENOMIC DNA]</scope>
    <source>
        <strain evidence="11">ATCC BAA-1237 / DSM 17374 / SPN1</strain>
    </source>
</reference>
<keyword evidence="8" id="KW-0028">Amino-acid biosynthesis</keyword>
<dbReference type="PROSITE" id="PS00450">
    <property type="entry name" value="ACONITASE_1"/>
    <property type="match status" value="1"/>
</dbReference>
<dbReference type="SUPFAM" id="SSF53732">
    <property type="entry name" value="Aconitase iron-sulfur domain"/>
    <property type="match status" value="1"/>
</dbReference>
<feature type="binding site" evidence="8">
    <location>
        <position position="360"/>
    </location>
    <ligand>
        <name>[4Fe-4S] cluster</name>
        <dbReference type="ChEBI" id="CHEBI:49883"/>
    </ligand>
</feature>
<evidence type="ECO:0000313" key="10">
    <source>
        <dbReference type="EMBL" id="AEC01554.1"/>
    </source>
</evidence>
<comment type="catalytic activity">
    <reaction evidence="8">
        <text>(2R,3S)-3-isopropylmalate = (2S)-2-isopropylmalate</text>
        <dbReference type="Rhea" id="RHEA:32287"/>
        <dbReference type="ChEBI" id="CHEBI:1178"/>
        <dbReference type="ChEBI" id="CHEBI:35121"/>
        <dbReference type="EC" id="4.2.1.33"/>
    </reaction>
</comment>
<name>F4GH79_PARC1</name>